<keyword evidence="1" id="KW-0732">Signal</keyword>
<proteinExistence type="predicted"/>
<reference evidence="3 4" key="1">
    <citation type="submission" date="2014-01" db="EMBL/GenBank/DDBJ databases">
        <title>Roseivivax isoporae LMG 25204 Genome Sequencing.</title>
        <authorList>
            <person name="Lai Q."/>
            <person name="Li G."/>
            <person name="Shao Z."/>
        </authorList>
    </citation>
    <scope>NUCLEOTIDE SEQUENCE [LARGE SCALE GENOMIC DNA]</scope>
    <source>
        <strain evidence="3 4">LMG 25204</strain>
    </source>
</reference>
<dbReference type="RefSeq" id="WP_043773486.1">
    <property type="nucleotide sequence ID" value="NZ_JAME01000030.1"/>
</dbReference>
<name>X7F4E2_9RHOB</name>
<feature type="signal peptide" evidence="1">
    <location>
        <begin position="1"/>
        <end position="18"/>
    </location>
</feature>
<feature type="chain" id="PRO_5004978120" evidence="1">
    <location>
        <begin position="19"/>
        <end position="320"/>
    </location>
</feature>
<dbReference type="InterPro" id="IPR016047">
    <property type="entry name" value="M23ase_b-sheet_dom"/>
</dbReference>
<dbReference type="OrthoDB" id="5489603at2"/>
<dbReference type="Pfam" id="PF01551">
    <property type="entry name" value="Peptidase_M23"/>
    <property type="match status" value="1"/>
</dbReference>
<dbReference type="AlphaFoldDB" id="X7F4E2"/>
<dbReference type="SUPFAM" id="SSF51261">
    <property type="entry name" value="Duplicated hybrid motif"/>
    <property type="match status" value="1"/>
</dbReference>
<dbReference type="PANTHER" id="PTHR21666">
    <property type="entry name" value="PEPTIDASE-RELATED"/>
    <property type="match status" value="1"/>
</dbReference>
<dbReference type="Gene3D" id="2.70.70.10">
    <property type="entry name" value="Glucose Permease (Domain IIA)"/>
    <property type="match status" value="1"/>
</dbReference>
<dbReference type="STRING" id="1449351.RISW2_13160"/>
<evidence type="ECO:0000313" key="3">
    <source>
        <dbReference type="EMBL" id="ETX27583.1"/>
    </source>
</evidence>
<evidence type="ECO:0000256" key="1">
    <source>
        <dbReference type="SAM" id="SignalP"/>
    </source>
</evidence>
<accession>X7F4E2</accession>
<organism evidence="3 4">
    <name type="scientific">Roseivivax isoporae LMG 25204</name>
    <dbReference type="NCBI Taxonomy" id="1449351"/>
    <lineage>
        <taxon>Bacteria</taxon>
        <taxon>Pseudomonadati</taxon>
        <taxon>Pseudomonadota</taxon>
        <taxon>Alphaproteobacteria</taxon>
        <taxon>Rhodobacterales</taxon>
        <taxon>Roseobacteraceae</taxon>
        <taxon>Roseivivax</taxon>
    </lineage>
</organism>
<gene>
    <name evidence="3" type="ORF">RISW2_13160</name>
</gene>
<feature type="domain" description="M23ase beta-sheet core" evidence="2">
    <location>
        <begin position="63"/>
        <end position="180"/>
    </location>
</feature>
<evidence type="ECO:0000313" key="4">
    <source>
        <dbReference type="Proteomes" id="UP000023430"/>
    </source>
</evidence>
<dbReference type="CDD" id="cd12797">
    <property type="entry name" value="M23_peptidase"/>
    <property type="match status" value="1"/>
</dbReference>
<comment type="caution">
    <text evidence="3">The sequence shown here is derived from an EMBL/GenBank/DDBJ whole genome shotgun (WGS) entry which is preliminary data.</text>
</comment>
<dbReference type="InterPro" id="IPR050570">
    <property type="entry name" value="Cell_wall_metabolism_enzyme"/>
</dbReference>
<evidence type="ECO:0000259" key="2">
    <source>
        <dbReference type="Pfam" id="PF01551"/>
    </source>
</evidence>
<sequence length="320" mass="32937">MKPGLSALALLASAAPVAAEVAFLDLPLACTLGQDCFIEDYMDADPGPGVADYTCGLKARQDHGGTDFALLSFEAMEAGVDVLAAAPGTVEAVRDGEPDIALTPGRRAEIAGRECGNAVRIGHPNGLQTLYCHLKRGSLAVTPGTEVAAGDVLGQVGLSGETNYPHLHLTVLKDGARVDPFAPEAGAACGSGGPTLWTDPPAYERAGLFTAGMSDAVPDLEDVQSGAARRTTLGPGDAIVLYGHAFHAATGDVLHLSATGPEGALFEEAVEIARGQAQLFRAVGRRAPEGGWAPGTYRGTVRHMRGDTAIAVRHAEVAVR</sequence>
<dbReference type="InterPro" id="IPR011055">
    <property type="entry name" value="Dup_hybrid_motif"/>
</dbReference>
<dbReference type="GO" id="GO:0004222">
    <property type="term" value="F:metalloendopeptidase activity"/>
    <property type="evidence" value="ECO:0007669"/>
    <property type="project" value="TreeGrafter"/>
</dbReference>
<dbReference type="PATRIC" id="fig|1449351.3.peg.3505"/>
<protein>
    <submittedName>
        <fullName evidence="3">Peptidase M23</fullName>
    </submittedName>
</protein>
<dbReference type="eggNOG" id="COG0739">
    <property type="taxonomic scope" value="Bacteria"/>
</dbReference>
<dbReference type="PANTHER" id="PTHR21666:SF270">
    <property type="entry name" value="MUREIN HYDROLASE ACTIVATOR ENVC"/>
    <property type="match status" value="1"/>
</dbReference>
<dbReference type="EMBL" id="JAME01000030">
    <property type="protein sequence ID" value="ETX27583.1"/>
    <property type="molecule type" value="Genomic_DNA"/>
</dbReference>
<keyword evidence="4" id="KW-1185">Reference proteome</keyword>
<dbReference type="Proteomes" id="UP000023430">
    <property type="component" value="Unassembled WGS sequence"/>
</dbReference>